<dbReference type="PRINTS" id="PR00778">
    <property type="entry name" value="HTHARSR"/>
</dbReference>
<evidence type="ECO:0000313" key="5">
    <source>
        <dbReference type="EMBL" id="NDV61794.1"/>
    </source>
</evidence>
<comment type="caution">
    <text evidence="5">The sequence shown here is derived from an EMBL/GenBank/DDBJ whole genome shotgun (WGS) entry which is preliminary data.</text>
</comment>
<dbReference type="Proteomes" id="UP000478417">
    <property type="component" value="Unassembled WGS sequence"/>
</dbReference>
<dbReference type="InterPro" id="IPR001845">
    <property type="entry name" value="HTH_ArsR_DNA-bd_dom"/>
</dbReference>
<dbReference type="InterPro" id="IPR011991">
    <property type="entry name" value="ArsR-like_HTH"/>
</dbReference>
<reference evidence="5 6" key="1">
    <citation type="submission" date="2020-02" db="EMBL/GenBank/DDBJ databases">
        <title>Albibacoteraceae fam. nov., the first described family within the subdivision 4 Verrucomicrobia.</title>
        <authorList>
            <person name="Xi F."/>
        </authorList>
    </citation>
    <scope>NUCLEOTIDE SEQUENCE [LARGE SCALE GENOMIC DNA]</scope>
    <source>
        <strain evidence="5 6">CK1056</strain>
    </source>
</reference>
<dbReference type="InterPro" id="IPR036388">
    <property type="entry name" value="WH-like_DNA-bd_sf"/>
</dbReference>
<evidence type="ECO:0000259" key="4">
    <source>
        <dbReference type="PROSITE" id="PS50987"/>
    </source>
</evidence>
<dbReference type="PANTHER" id="PTHR43132:SF2">
    <property type="entry name" value="ARSENICAL RESISTANCE OPERON REPRESSOR ARSR-RELATED"/>
    <property type="match status" value="1"/>
</dbReference>
<dbReference type="GO" id="GO:0003677">
    <property type="term" value="F:DNA binding"/>
    <property type="evidence" value="ECO:0007669"/>
    <property type="project" value="UniProtKB-KW"/>
</dbReference>
<keyword evidence="6" id="KW-1185">Reference proteome</keyword>
<gene>
    <name evidence="5" type="ORF">G0Q06_04960</name>
</gene>
<dbReference type="PROSITE" id="PS50987">
    <property type="entry name" value="HTH_ARSR_2"/>
    <property type="match status" value="1"/>
</dbReference>
<proteinExistence type="predicted"/>
<dbReference type="NCBIfam" id="NF033788">
    <property type="entry name" value="HTH_metalloreg"/>
    <property type="match status" value="1"/>
</dbReference>
<dbReference type="EMBL" id="JAAGNX010000001">
    <property type="protein sequence ID" value="NDV61794.1"/>
    <property type="molecule type" value="Genomic_DNA"/>
</dbReference>
<keyword evidence="3" id="KW-0804">Transcription</keyword>
<dbReference type="SMART" id="SM00418">
    <property type="entry name" value="HTH_ARSR"/>
    <property type="match status" value="1"/>
</dbReference>
<dbReference type="SUPFAM" id="SSF46785">
    <property type="entry name" value="Winged helix' DNA-binding domain"/>
    <property type="match status" value="1"/>
</dbReference>
<dbReference type="RefSeq" id="WP_163963040.1">
    <property type="nucleotide sequence ID" value="NZ_JAAGNX010000001.1"/>
</dbReference>
<evidence type="ECO:0000256" key="2">
    <source>
        <dbReference type="ARBA" id="ARBA00023125"/>
    </source>
</evidence>
<dbReference type="AlphaFoldDB" id="A0A6B2M114"/>
<evidence type="ECO:0000256" key="3">
    <source>
        <dbReference type="ARBA" id="ARBA00023163"/>
    </source>
</evidence>
<name>A0A6B2M114_9BACT</name>
<dbReference type="GO" id="GO:0003700">
    <property type="term" value="F:DNA-binding transcription factor activity"/>
    <property type="evidence" value="ECO:0007669"/>
    <property type="project" value="InterPro"/>
</dbReference>
<dbReference type="InterPro" id="IPR051011">
    <property type="entry name" value="Metal_resp_trans_reg"/>
</dbReference>
<dbReference type="CDD" id="cd00090">
    <property type="entry name" value="HTH_ARSR"/>
    <property type="match status" value="1"/>
</dbReference>
<accession>A0A6B2M114</accession>
<feature type="domain" description="HTH arsR-type" evidence="4">
    <location>
        <begin position="15"/>
        <end position="107"/>
    </location>
</feature>
<dbReference type="PANTHER" id="PTHR43132">
    <property type="entry name" value="ARSENICAL RESISTANCE OPERON REPRESSOR ARSR-RELATED"/>
    <property type="match status" value="1"/>
</dbReference>
<evidence type="ECO:0000256" key="1">
    <source>
        <dbReference type="ARBA" id="ARBA00023015"/>
    </source>
</evidence>
<keyword evidence="2" id="KW-0238">DNA-binding</keyword>
<dbReference type="InterPro" id="IPR036390">
    <property type="entry name" value="WH_DNA-bd_sf"/>
</dbReference>
<organism evidence="5 6">
    <name type="scientific">Oceanipulchritudo coccoides</name>
    <dbReference type="NCBI Taxonomy" id="2706888"/>
    <lineage>
        <taxon>Bacteria</taxon>
        <taxon>Pseudomonadati</taxon>
        <taxon>Verrucomicrobiota</taxon>
        <taxon>Opitutia</taxon>
        <taxon>Puniceicoccales</taxon>
        <taxon>Oceanipulchritudinaceae</taxon>
        <taxon>Oceanipulchritudo</taxon>
    </lineage>
</organism>
<sequence length="107" mass="12570">MLNSIGQELREEFARNEEVCRHVIGIFQLIANKQRFRIVCILSRGDFCVSEMAEILGTEKLSNLSQQLKILRLAGIVECDRDAKRMVYRLTDDRVREMIQFFKAKYL</sequence>
<keyword evidence="1" id="KW-0805">Transcription regulation</keyword>
<dbReference type="Gene3D" id="1.10.10.10">
    <property type="entry name" value="Winged helix-like DNA-binding domain superfamily/Winged helix DNA-binding domain"/>
    <property type="match status" value="1"/>
</dbReference>
<protein>
    <submittedName>
        <fullName evidence="5">Helix-turn-helix transcriptional regulator</fullName>
    </submittedName>
</protein>
<dbReference type="Pfam" id="PF01022">
    <property type="entry name" value="HTH_5"/>
    <property type="match status" value="1"/>
</dbReference>
<evidence type="ECO:0000313" key="6">
    <source>
        <dbReference type="Proteomes" id="UP000478417"/>
    </source>
</evidence>